<name>A0A937CY55_9HYPH</name>
<dbReference type="RefSeq" id="WP_202060373.1">
    <property type="nucleotide sequence ID" value="NZ_JAEQMY010000017.1"/>
</dbReference>
<feature type="modified residue" description="N6-(pyridoxal phosphate)lysine" evidence="4">
    <location>
        <position position="192"/>
    </location>
</feature>
<keyword evidence="6" id="KW-0032">Aminotransferase</keyword>
<keyword evidence="6" id="KW-0808">Transferase</keyword>
<dbReference type="Pfam" id="PF01041">
    <property type="entry name" value="DegT_DnrJ_EryC1"/>
    <property type="match status" value="1"/>
</dbReference>
<keyword evidence="1 4" id="KW-0663">Pyridoxal phosphate</keyword>
<evidence type="ECO:0000256" key="3">
    <source>
        <dbReference type="PIRSR" id="PIRSR000390-1"/>
    </source>
</evidence>
<accession>A0A937CY55</accession>
<dbReference type="InterPro" id="IPR015424">
    <property type="entry name" value="PyrdxlP-dep_Trfase"/>
</dbReference>
<protein>
    <submittedName>
        <fullName evidence="6">DegT/DnrJ/EryC1/StrS family aminotransferase</fullName>
    </submittedName>
</protein>
<evidence type="ECO:0000256" key="2">
    <source>
        <dbReference type="ARBA" id="ARBA00037999"/>
    </source>
</evidence>
<evidence type="ECO:0000256" key="4">
    <source>
        <dbReference type="PIRSR" id="PIRSR000390-2"/>
    </source>
</evidence>
<dbReference type="Proteomes" id="UP000605848">
    <property type="component" value="Unassembled WGS sequence"/>
</dbReference>
<dbReference type="AlphaFoldDB" id="A0A937CY55"/>
<dbReference type="Gene3D" id="3.40.640.10">
    <property type="entry name" value="Type I PLP-dependent aspartate aminotransferase-like (Major domain)"/>
    <property type="match status" value="1"/>
</dbReference>
<evidence type="ECO:0000256" key="5">
    <source>
        <dbReference type="RuleBase" id="RU004508"/>
    </source>
</evidence>
<dbReference type="GO" id="GO:0008483">
    <property type="term" value="F:transaminase activity"/>
    <property type="evidence" value="ECO:0007669"/>
    <property type="project" value="UniProtKB-KW"/>
</dbReference>
<sequence>MSQVSDRSGAPIKVLVPKLPTASAIAPYLARIDASRIYSNYGPLSREFSASLSKLTGAAGVTLTCNGTAAIELALRAKSCSKGGICIMPAFTFIASTHAVCNAGLTPFLVEVDPDTLMVTPEIAEAALQQLDTLPAAVLVVSAFGAPPDFDDWMAFEVKHGIPVVFDAAAAVTSVFDRVGAQPVCVSLHATKVLGIGEGGAILSADADFTESTTAMTGFGFLGSERLSAIRGGNYRISEYAAAVGLAALEALPTRLDRLRLLIDAYATRLKNKEARLQPGAGDEWVTMTLNVVLPEKSVASTLDKLAAAGVEWRRWWGLGCHRHPAFADVPRTDLSATNSLAKCVIGLPFHEDLSEADIDRVVACLP</sequence>
<dbReference type="InterPro" id="IPR015421">
    <property type="entry name" value="PyrdxlP-dep_Trfase_major"/>
</dbReference>
<dbReference type="EMBL" id="JAEQMY010000017">
    <property type="protein sequence ID" value="MBL0405059.1"/>
    <property type="molecule type" value="Genomic_DNA"/>
</dbReference>
<evidence type="ECO:0000313" key="7">
    <source>
        <dbReference type="Proteomes" id="UP000605848"/>
    </source>
</evidence>
<dbReference type="PANTHER" id="PTHR30244:SF9">
    <property type="entry name" value="PROTEIN RV3402C"/>
    <property type="match status" value="1"/>
</dbReference>
<dbReference type="SUPFAM" id="SSF53383">
    <property type="entry name" value="PLP-dependent transferases"/>
    <property type="match status" value="1"/>
</dbReference>
<organism evidence="6 7">
    <name type="scientific">Microvirga aerilata</name>
    <dbReference type="NCBI Taxonomy" id="670292"/>
    <lineage>
        <taxon>Bacteria</taxon>
        <taxon>Pseudomonadati</taxon>
        <taxon>Pseudomonadota</taxon>
        <taxon>Alphaproteobacteria</taxon>
        <taxon>Hyphomicrobiales</taxon>
        <taxon>Methylobacteriaceae</taxon>
        <taxon>Microvirga</taxon>
    </lineage>
</organism>
<comment type="caution">
    <text evidence="6">The sequence shown here is derived from an EMBL/GenBank/DDBJ whole genome shotgun (WGS) entry which is preliminary data.</text>
</comment>
<evidence type="ECO:0000313" key="6">
    <source>
        <dbReference type="EMBL" id="MBL0405059.1"/>
    </source>
</evidence>
<reference evidence="6" key="1">
    <citation type="submission" date="2021-01" db="EMBL/GenBank/DDBJ databases">
        <title>Microvirga sp.</title>
        <authorList>
            <person name="Kim M.K."/>
        </authorList>
    </citation>
    <scope>NUCLEOTIDE SEQUENCE</scope>
    <source>
        <strain evidence="6">5420S-16</strain>
    </source>
</reference>
<gene>
    <name evidence="6" type="ORF">JKG68_13865</name>
</gene>
<dbReference type="InterPro" id="IPR000653">
    <property type="entry name" value="DegT/StrS_aminotransferase"/>
</dbReference>
<comment type="similarity">
    <text evidence="2 5">Belongs to the DegT/DnrJ/EryC1 family.</text>
</comment>
<dbReference type="PANTHER" id="PTHR30244">
    <property type="entry name" value="TRANSAMINASE"/>
    <property type="match status" value="1"/>
</dbReference>
<dbReference type="GO" id="GO:0030170">
    <property type="term" value="F:pyridoxal phosphate binding"/>
    <property type="evidence" value="ECO:0007669"/>
    <property type="project" value="TreeGrafter"/>
</dbReference>
<keyword evidence="7" id="KW-1185">Reference proteome</keyword>
<dbReference type="PIRSF" id="PIRSF000390">
    <property type="entry name" value="PLP_StrS"/>
    <property type="match status" value="1"/>
</dbReference>
<proteinExistence type="inferred from homology"/>
<feature type="active site" description="Proton acceptor" evidence="3">
    <location>
        <position position="192"/>
    </location>
</feature>
<dbReference type="GO" id="GO:0000271">
    <property type="term" value="P:polysaccharide biosynthetic process"/>
    <property type="evidence" value="ECO:0007669"/>
    <property type="project" value="TreeGrafter"/>
</dbReference>
<evidence type="ECO:0000256" key="1">
    <source>
        <dbReference type="ARBA" id="ARBA00022898"/>
    </source>
</evidence>